<dbReference type="Gene3D" id="3.10.100.10">
    <property type="entry name" value="Mannose-Binding Protein A, subunit A"/>
    <property type="match status" value="1"/>
</dbReference>
<dbReference type="SUPFAM" id="SSF56436">
    <property type="entry name" value="C-type lectin-like"/>
    <property type="match status" value="1"/>
</dbReference>
<feature type="signal peptide" evidence="1">
    <location>
        <begin position="1"/>
        <end position="21"/>
    </location>
</feature>
<dbReference type="InterPro" id="IPR016187">
    <property type="entry name" value="CTDL_fold"/>
</dbReference>
<evidence type="ECO:0000313" key="3">
    <source>
        <dbReference type="EMBL" id="KAF0311196.1"/>
    </source>
</evidence>
<keyword evidence="3" id="KW-0430">Lectin</keyword>
<dbReference type="OrthoDB" id="6346118at2759"/>
<gene>
    <name evidence="3" type="primary">LECG_7</name>
    <name evidence="3" type="ORF">FJT64_017942</name>
</gene>
<dbReference type="InterPro" id="IPR001304">
    <property type="entry name" value="C-type_lectin-like"/>
</dbReference>
<keyword evidence="4" id="KW-1185">Reference proteome</keyword>
<name>A0A6A4WUJ3_AMPAM</name>
<dbReference type="PROSITE" id="PS50041">
    <property type="entry name" value="C_TYPE_LECTIN_2"/>
    <property type="match status" value="1"/>
</dbReference>
<dbReference type="GO" id="GO:0030246">
    <property type="term" value="F:carbohydrate binding"/>
    <property type="evidence" value="ECO:0007669"/>
    <property type="project" value="UniProtKB-KW"/>
</dbReference>
<evidence type="ECO:0000256" key="1">
    <source>
        <dbReference type="SAM" id="SignalP"/>
    </source>
</evidence>
<dbReference type="InterPro" id="IPR050111">
    <property type="entry name" value="C-type_lectin/snaclec_domain"/>
</dbReference>
<evidence type="ECO:0000313" key="4">
    <source>
        <dbReference type="Proteomes" id="UP000440578"/>
    </source>
</evidence>
<comment type="caution">
    <text evidence="3">The sequence shown here is derived from an EMBL/GenBank/DDBJ whole genome shotgun (WGS) entry which is preliminary data.</text>
</comment>
<accession>A0A6A4WUJ3</accession>
<dbReference type="EMBL" id="VIIS01000255">
    <property type="protein sequence ID" value="KAF0311196.1"/>
    <property type="molecule type" value="Genomic_DNA"/>
</dbReference>
<evidence type="ECO:0000259" key="2">
    <source>
        <dbReference type="PROSITE" id="PS50041"/>
    </source>
</evidence>
<dbReference type="Proteomes" id="UP000440578">
    <property type="component" value="Unassembled WGS sequence"/>
</dbReference>
<dbReference type="CDD" id="cd00037">
    <property type="entry name" value="CLECT"/>
    <property type="match status" value="1"/>
</dbReference>
<dbReference type="Pfam" id="PF00059">
    <property type="entry name" value="Lectin_C"/>
    <property type="match status" value="1"/>
</dbReference>
<proteinExistence type="predicted"/>
<feature type="chain" id="PRO_5025685971" evidence="1">
    <location>
        <begin position="22"/>
        <end position="150"/>
    </location>
</feature>
<dbReference type="PANTHER" id="PTHR22803">
    <property type="entry name" value="MANNOSE, PHOSPHOLIPASE, LECTIN RECEPTOR RELATED"/>
    <property type="match status" value="1"/>
</dbReference>
<protein>
    <submittedName>
        <fullName evidence="3">C-type lectin galactose-binding isoform</fullName>
    </submittedName>
</protein>
<organism evidence="3 4">
    <name type="scientific">Amphibalanus amphitrite</name>
    <name type="common">Striped barnacle</name>
    <name type="synonym">Balanus amphitrite</name>
    <dbReference type="NCBI Taxonomy" id="1232801"/>
    <lineage>
        <taxon>Eukaryota</taxon>
        <taxon>Metazoa</taxon>
        <taxon>Ecdysozoa</taxon>
        <taxon>Arthropoda</taxon>
        <taxon>Crustacea</taxon>
        <taxon>Multicrustacea</taxon>
        <taxon>Cirripedia</taxon>
        <taxon>Thoracica</taxon>
        <taxon>Thoracicalcarea</taxon>
        <taxon>Balanomorpha</taxon>
        <taxon>Balanoidea</taxon>
        <taxon>Balanidae</taxon>
        <taxon>Amphibalaninae</taxon>
        <taxon>Amphibalanus</taxon>
    </lineage>
</organism>
<dbReference type="SMART" id="SM00034">
    <property type="entry name" value="CLECT"/>
    <property type="match status" value="1"/>
</dbReference>
<sequence length="150" mass="17053">MWRWLYLTLLSFAALPRPSSAGACPSDDWRPFRDFCYRSSNFSATWSEAAQFCAEQASGADLVSIHDLDMDAFIGEQLLNETEAWLGLHRAGEGEQWQWSDGSNYDFTMWYENDPDWMGSCVAINFALMGRWIGLGCEEAFPFMCQITAS</sequence>
<feature type="domain" description="C-type lectin" evidence="2">
    <location>
        <begin position="32"/>
        <end position="146"/>
    </location>
</feature>
<dbReference type="AlphaFoldDB" id="A0A6A4WUJ3"/>
<keyword evidence="1" id="KW-0732">Signal</keyword>
<dbReference type="InterPro" id="IPR016186">
    <property type="entry name" value="C-type_lectin-like/link_sf"/>
</dbReference>
<reference evidence="3 4" key="1">
    <citation type="submission" date="2019-07" db="EMBL/GenBank/DDBJ databases">
        <title>Draft genome assembly of a fouling barnacle, Amphibalanus amphitrite (Darwin, 1854): The first reference genome for Thecostraca.</title>
        <authorList>
            <person name="Kim W."/>
        </authorList>
    </citation>
    <scope>NUCLEOTIDE SEQUENCE [LARGE SCALE GENOMIC DNA]</scope>
    <source>
        <strain evidence="3">SNU_AA5</strain>
        <tissue evidence="3">Soma without cirri and trophi</tissue>
    </source>
</reference>